<evidence type="ECO:0000259" key="1">
    <source>
        <dbReference type="Pfam" id="PF10105"/>
    </source>
</evidence>
<reference evidence="2 3" key="1">
    <citation type="journal article" date="2018" name="Elife">
        <title>Discovery and characterization of a prevalent human gut bacterial enzyme sufficient for the inactivation of a family of plant toxins.</title>
        <authorList>
            <person name="Koppel N."/>
            <person name="Bisanz J.E."/>
            <person name="Pandelia M.E."/>
            <person name="Turnbaugh P.J."/>
            <person name="Balskus E.P."/>
        </authorList>
    </citation>
    <scope>NUCLEOTIDE SEQUENCE [LARGE SCALE GENOMIC DNA]</scope>
    <source>
        <strain evidence="2 3">OB21 GAM 11</strain>
    </source>
</reference>
<evidence type="ECO:0000313" key="3">
    <source>
        <dbReference type="Proteomes" id="UP000253805"/>
    </source>
</evidence>
<dbReference type="EMBL" id="PPUT01000034">
    <property type="protein sequence ID" value="RDC42028.1"/>
    <property type="molecule type" value="Genomic_DNA"/>
</dbReference>
<name>A0A369NVF4_9ACTN</name>
<organism evidence="2 3">
    <name type="scientific">Adlercreutzia equolifaciens subsp. celatus</name>
    <dbReference type="NCBI Taxonomy" id="394340"/>
    <lineage>
        <taxon>Bacteria</taxon>
        <taxon>Bacillati</taxon>
        <taxon>Actinomycetota</taxon>
        <taxon>Coriobacteriia</taxon>
        <taxon>Eggerthellales</taxon>
        <taxon>Eggerthellaceae</taxon>
        <taxon>Adlercreutzia</taxon>
    </lineage>
</organism>
<sequence length="216" mass="23402">MADPRLFRLRVTFHETGRLAMLSHLELARALERAVRRAQLPFAVSQGFSPHMRIAFGAALPVGVGGTAEIFDLFLTDYVPAPRALTALQEASPADLYPTEARYIEARDAAASVALPVSTYEVVLSEAPRAVVVPEAIIVVRKKKEKTLVPSDFLVGPVSLDGATVRFSLEAKPTGSLRADAFARELVRETVAAGHASEDLRPITFLRVDQRAADGQ</sequence>
<dbReference type="Pfam" id="PF10105">
    <property type="entry name" value="DUF2344"/>
    <property type="match status" value="1"/>
</dbReference>
<proteinExistence type="predicted"/>
<accession>A0A369NVF4</accession>
<feature type="domain" description="DUF2344" evidence="1">
    <location>
        <begin position="8"/>
        <end position="146"/>
    </location>
</feature>
<protein>
    <submittedName>
        <fullName evidence="2">Radical SAM protein</fullName>
    </submittedName>
</protein>
<dbReference type="AlphaFoldDB" id="A0A369NVF4"/>
<dbReference type="NCBIfam" id="TIGR03936">
    <property type="entry name" value="sam_1_link_chp"/>
    <property type="match status" value="1"/>
</dbReference>
<dbReference type="Proteomes" id="UP000253805">
    <property type="component" value="Unassembled WGS sequence"/>
</dbReference>
<dbReference type="InterPro" id="IPR018768">
    <property type="entry name" value="DUF2344"/>
</dbReference>
<evidence type="ECO:0000313" key="2">
    <source>
        <dbReference type="EMBL" id="RDC42028.1"/>
    </source>
</evidence>
<gene>
    <name evidence="2" type="ORF">C1850_10425</name>
</gene>
<comment type="caution">
    <text evidence="2">The sequence shown here is derived from an EMBL/GenBank/DDBJ whole genome shotgun (WGS) entry which is preliminary data.</text>
</comment>
<dbReference type="RefSeq" id="WP_114549639.1">
    <property type="nucleotide sequence ID" value="NZ_CAKXPL010000070.1"/>
</dbReference>